<reference evidence="6 7" key="1">
    <citation type="submission" date="2018-06" db="EMBL/GenBank/DDBJ databases">
        <title>Genome sequencing of Oceanotoga sp. sy52.</title>
        <authorList>
            <person name="Mori K."/>
        </authorList>
    </citation>
    <scope>NUCLEOTIDE SEQUENCE [LARGE SCALE GENOMIC DNA]</scope>
    <source>
        <strain evidence="7">sy52</strain>
    </source>
</reference>
<accession>A0A7G1G488</accession>
<dbReference type="GO" id="GO:0005840">
    <property type="term" value="C:ribosome"/>
    <property type="evidence" value="ECO:0007669"/>
    <property type="project" value="UniProtKB-KW"/>
</dbReference>
<dbReference type="PANTHER" id="PTHR11700">
    <property type="entry name" value="30S RIBOSOMAL PROTEIN S10 FAMILY MEMBER"/>
    <property type="match status" value="1"/>
</dbReference>
<evidence type="ECO:0000259" key="5">
    <source>
        <dbReference type="SMART" id="SM01403"/>
    </source>
</evidence>
<dbReference type="HAMAP" id="MF_00508">
    <property type="entry name" value="Ribosomal_uS10"/>
    <property type="match status" value="1"/>
</dbReference>
<evidence type="ECO:0000256" key="2">
    <source>
        <dbReference type="ARBA" id="ARBA00022980"/>
    </source>
</evidence>
<comment type="similarity">
    <text evidence="1 4">Belongs to the universal ribosomal protein uS10 family.</text>
</comment>
<keyword evidence="3 4" id="KW-0687">Ribonucleoprotein</keyword>
<dbReference type="GO" id="GO:1990904">
    <property type="term" value="C:ribonucleoprotein complex"/>
    <property type="evidence" value="ECO:0007669"/>
    <property type="project" value="UniProtKB-KW"/>
</dbReference>
<name>A0A7G1G488_9BACT</name>
<dbReference type="FunCoup" id="A0A7G1G488">
    <property type="interactions" value="424"/>
</dbReference>
<dbReference type="Pfam" id="PF00338">
    <property type="entry name" value="Ribosomal_S10"/>
    <property type="match status" value="1"/>
</dbReference>
<dbReference type="NCBIfam" id="TIGR01049">
    <property type="entry name" value="rpsJ_bact"/>
    <property type="match status" value="1"/>
</dbReference>
<dbReference type="AlphaFoldDB" id="A0A7G1G488"/>
<dbReference type="SMART" id="SM01403">
    <property type="entry name" value="Ribosomal_S10"/>
    <property type="match status" value="1"/>
</dbReference>
<dbReference type="InterPro" id="IPR001848">
    <property type="entry name" value="Ribosomal_uS10"/>
</dbReference>
<feature type="domain" description="Small ribosomal subunit protein uS10" evidence="5">
    <location>
        <begin position="7"/>
        <end position="101"/>
    </location>
</feature>
<keyword evidence="7" id="KW-1185">Reference proteome</keyword>
<dbReference type="Proteomes" id="UP000516361">
    <property type="component" value="Chromosome"/>
</dbReference>
<dbReference type="GO" id="GO:0000049">
    <property type="term" value="F:tRNA binding"/>
    <property type="evidence" value="ECO:0007669"/>
    <property type="project" value="UniProtKB-UniRule"/>
</dbReference>
<comment type="subunit">
    <text evidence="4">Part of the 30S ribosomal subunit.</text>
</comment>
<organism evidence="6 7">
    <name type="scientific">Tepiditoga spiralis</name>
    <dbReference type="NCBI Taxonomy" id="2108365"/>
    <lineage>
        <taxon>Bacteria</taxon>
        <taxon>Thermotogati</taxon>
        <taxon>Thermotogota</taxon>
        <taxon>Thermotogae</taxon>
        <taxon>Petrotogales</taxon>
        <taxon>Petrotogaceae</taxon>
        <taxon>Tepiditoga</taxon>
    </lineage>
</organism>
<comment type="function">
    <text evidence="4">Involved in the binding of tRNA to the ribosomes.</text>
</comment>
<dbReference type="NCBIfam" id="NF001861">
    <property type="entry name" value="PRK00596.1"/>
    <property type="match status" value="1"/>
</dbReference>
<sequence>MAKKFIKIKLKAYDHRLLDDSAKKIIEAVKEVDARVSGPIPLPVERTVYSVVKSPHKYAYSMEQFEKKVHKRVIFIYDASSETVTKLLKVNIPAGVAVDIKA</sequence>
<dbReference type="Gene3D" id="3.30.70.600">
    <property type="entry name" value="Ribosomal protein S10 domain"/>
    <property type="match status" value="1"/>
</dbReference>
<dbReference type="GO" id="GO:0006412">
    <property type="term" value="P:translation"/>
    <property type="evidence" value="ECO:0007669"/>
    <property type="project" value="UniProtKB-UniRule"/>
</dbReference>
<proteinExistence type="inferred from homology"/>
<evidence type="ECO:0000256" key="3">
    <source>
        <dbReference type="ARBA" id="ARBA00023274"/>
    </source>
</evidence>
<protein>
    <recommendedName>
        <fullName evidence="4">Small ribosomal subunit protein uS10</fullName>
    </recommendedName>
</protein>
<gene>
    <name evidence="4 6" type="primary">rpsJ</name>
    <name evidence="6" type="ORF">OSSY52_10360</name>
</gene>
<dbReference type="FunFam" id="3.30.70.600:FF:000003">
    <property type="entry name" value="30S ribosomal protein S10"/>
    <property type="match status" value="1"/>
</dbReference>
<dbReference type="InParanoid" id="A0A7G1G488"/>
<dbReference type="InterPro" id="IPR036838">
    <property type="entry name" value="Ribosomal_uS10_dom_sf"/>
</dbReference>
<dbReference type="PRINTS" id="PR00971">
    <property type="entry name" value="RIBOSOMALS10"/>
</dbReference>
<dbReference type="InterPro" id="IPR027486">
    <property type="entry name" value="Ribosomal_uS10_dom"/>
</dbReference>
<dbReference type="SUPFAM" id="SSF54999">
    <property type="entry name" value="Ribosomal protein S10"/>
    <property type="match status" value="1"/>
</dbReference>
<evidence type="ECO:0000256" key="1">
    <source>
        <dbReference type="ARBA" id="ARBA00007102"/>
    </source>
</evidence>
<evidence type="ECO:0000313" key="7">
    <source>
        <dbReference type="Proteomes" id="UP000516361"/>
    </source>
</evidence>
<evidence type="ECO:0000313" key="6">
    <source>
        <dbReference type="EMBL" id="BBE30895.1"/>
    </source>
</evidence>
<evidence type="ECO:0000256" key="4">
    <source>
        <dbReference type="HAMAP-Rule" id="MF_00508"/>
    </source>
</evidence>
<dbReference type="KEGG" id="ocy:OSSY52_10360"/>
<dbReference type="EMBL" id="AP018712">
    <property type="protein sequence ID" value="BBE30895.1"/>
    <property type="molecule type" value="Genomic_DNA"/>
</dbReference>
<keyword evidence="2 4" id="KW-0689">Ribosomal protein</keyword>
<dbReference type="GO" id="GO:0003735">
    <property type="term" value="F:structural constituent of ribosome"/>
    <property type="evidence" value="ECO:0007669"/>
    <property type="project" value="InterPro"/>
</dbReference>